<dbReference type="PROSITE" id="PS50987">
    <property type="entry name" value="HTH_ARSR_2"/>
    <property type="match status" value="1"/>
</dbReference>
<dbReference type="GO" id="GO:0003700">
    <property type="term" value="F:DNA-binding transcription factor activity"/>
    <property type="evidence" value="ECO:0007669"/>
    <property type="project" value="InterPro"/>
</dbReference>
<dbReference type="Pfam" id="PF12840">
    <property type="entry name" value="HTH_20"/>
    <property type="match status" value="1"/>
</dbReference>
<name>A0A545U9K4_9GAMM</name>
<dbReference type="AlphaFoldDB" id="A0A545U9K4"/>
<dbReference type="InterPro" id="IPR001845">
    <property type="entry name" value="HTH_ArsR_DNA-bd_dom"/>
</dbReference>
<feature type="domain" description="HTH arsR-type" evidence="1">
    <location>
        <begin position="1"/>
        <end position="88"/>
    </location>
</feature>
<dbReference type="RefSeq" id="WP_142902271.1">
    <property type="nucleotide sequence ID" value="NZ_ML660087.1"/>
</dbReference>
<proteinExistence type="predicted"/>
<gene>
    <name evidence="2" type="ORF">FKG94_00755</name>
</gene>
<sequence length="109" mass="12634">MLDSTLSALSDPTRRAIIALLANEELSVGEVVDQFSLTQSAITRHLDVLERAQLVQRRREGQRRICSLQCEPLAELHEWLDNYKEFWQGSLSRLEKTLSKKRKEQGNKR</sequence>
<dbReference type="Gene3D" id="1.10.10.10">
    <property type="entry name" value="Winged helix-like DNA-binding domain superfamily/Winged helix DNA-binding domain"/>
    <property type="match status" value="1"/>
</dbReference>
<dbReference type="InterPro" id="IPR011991">
    <property type="entry name" value="ArsR-like_HTH"/>
</dbReference>
<organism evidence="2 3">
    <name type="scientific">Exilibacterium tricleocarpae</name>
    <dbReference type="NCBI Taxonomy" id="2591008"/>
    <lineage>
        <taxon>Bacteria</taxon>
        <taxon>Pseudomonadati</taxon>
        <taxon>Pseudomonadota</taxon>
        <taxon>Gammaproteobacteria</taxon>
        <taxon>Cellvibrionales</taxon>
        <taxon>Cellvibrionaceae</taxon>
        <taxon>Exilibacterium</taxon>
    </lineage>
</organism>
<dbReference type="PRINTS" id="PR00778">
    <property type="entry name" value="HTHARSR"/>
</dbReference>
<dbReference type="NCBIfam" id="NF033788">
    <property type="entry name" value="HTH_metalloreg"/>
    <property type="match status" value="1"/>
</dbReference>
<evidence type="ECO:0000259" key="1">
    <source>
        <dbReference type="PROSITE" id="PS50987"/>
    </source>
</evidence>
<dbReference type="PANTHER" id="PTHR38600:SF2">
    <property type="entry name" value="SLL0088 PROTEIN"/>
    <property type="match status" value="1"/>
</dbReference>
<dbReference type="Proteomes" id="UP000319732">
    <property type="component" value="Unassembled WGS sequence"/>
</dbReference>
<evidence type="ECO:0000313" key="3">
    <source>
        <dbReference type="Proteomes" id="UP000319732"/>
    </source>
</evidence>
<evidence type="ECO:0000313" key="2">
    <source>
        <dbReference type="EMBL" id="TQV86119.1"/>
    </source>
</evidence>
<dbReference type="SUPFAM" id="SSF46785">
    <property type="entry name" value="Winged helix' DNA-binding domain"/>
    <property type="match status" value="1"/>
</dbReference>
<protein>
    <submittedName>
        <fullName evidence="2">Winged helix-turn-helix transcriptional regulator</fullName>
    </submittedName>
</protein>
<dbReference type="OrthoDB" id="46768at2"/>
<dbReference type="CDD" id="cd00090">
    <property type="entry name" value="HTH_ARSR"/>
    <property type="match status" value="1"/>
</dbReference>
<dbReference type="InterPro" id="IPR036388">
    <property type="entry name" value="WH-like_DNA-bd_sf"/>
</dbReference>
<dbReference type="SMART" id="SM00418">
    <property type="entry name" value="HTH_ARSR"/>
    <property type="match status" value="1"/>
</dbReference>
<comment type="caution">
    <text evidence="2">The sequence shown here is derived from an EMBL/GenBank/DDBJ whole genome shotgun (WGS) entry which is preliminary data.</text>
</comment>
<dbReference type="InterPro" id="IPR036390">
    <property type="entry name" value="WH_DNA-bd_sf"/>
</dbReference>
<dbReference type="PANTHER" id="PTHR38600">
    <property type="entry name" value="TRANSCRIPTIONAL REGULATORY PROTEIN"/>
    <property type="match status" value="1"/>
</dbReference>
<reference evidence="2 3" key="1">
    <citation type="submission" date="2019-06" db="EMBL/GenBank/DDBJ databases">
        <title>Whole genome sequence for Cellvibrionaceae sp. R142.</title>
        <authorList>
            <person name="Wang G."/>
        </authorList>
    </citation>
    <scope>NUCLEOTIDE SEQUENCE [LARGE SCALE GENOMIC DNA]</scope>
    <source>
        <strain evidence="2 3">R142</strain>
    </source>
</reference>
<accession>A0A545U9K4</accession>
<keyword evidence="3" id="KW-1185">Reference proteome</keyword>
<dbReference type="EMBL" id="VHSG01000002">
    <property type="protein sequence ID" value="TQV86119.1"/>
    <property type="molecule type" value="Genomic_DNA"/>
</dbReference>